<keyword evidence="6" id="KW-0812">Transmembrane</keyword>
<dbReference type="KEGG" id="eps:L0Y14_02835"/>
<dbReference type="InterPro" id="IPR035965">
    <property type="entry name" value="PAS-like_dom_sf"/>
</dbReference>
<dbReference type="PROSITE" id="PS50885">
    <property type="entry name" value="HAMP"/>
    <property type="match status" value="2"/>
</dbReference>
<dbReference type="Pfam" id="PF00672">
    <property type="entry name" value="HAMP"/>
    <property type="match status" value="1"/>
</dbReference>
<dbReference type="PANTHER" id="PTHR43531:SF14">
    <property type="entry name" value="METHYL-ACCEPTING CHEMOTAXIS PROTEIN I-RELATED"/>
    <property type="match status" value="1"/>
</dbReference>
<accession>A0A9J6ZZN9</accession>
<keyword evidence="11" id="KW-1185">Reference proteome</keyword>
<evidence type="ECO:0000313" key="10">
    <source>
        <dbReference type="EMBL" id="USF88194.1"/>
    </source>
</evidence>
<dbReference type="Pfam" id="PF13188">
    <property type="entry name" value="PAS_8"/>
    <property type="match status" value="1"/>
</dbReference>
<evidence type="ECO:0000259" key="9">
    <source>
        <dbReference type="PROSITE" id="PS50885"/>
    </source>
</evidence>
<dbReference type="InterPro" id="IPR051310">
    <property type="entry name" value="MCP_chemotaxis"/>
</dbReference>
<dbReference type="SUPFAM" id="SSF158472">
    <property type="entry name" value="HAMP domain-like"/>
    <property type="match status" value="1"/>
</dbReference>
<dbReference type="SUPFAM" id="SSF55785">
    <property type="entry name" value="PYP-like sensor domain (PAS domain)"/>
    <property type="match status" value="1"/>
</dbReference>
<evidence type="ECO:0000259" key="8">
    <source>
        <dbReference type="PROSITE" id="PS50112"/>
    </source>
</evidence>
<evidence type="ECO:0000256" key="2">
    <source>
        <dbReference type="ARBA" id="ARBA00022481"/>
    </source>
</evidence>
<evidence type="ECO:0000256" key="4">
    <source>
        <dbReference type="ARBA" id="ARBA00029447"/>
    </source>
</evidence>
<protein>
    <submittedName>
        <fullName evidence="10">Methyl-accepting chemotaxis protein</fullName>
    </submittedName>
</protein>
<dbReference type="InterPro" id="IPR000014">
    <property type="entry name" value="PAS"/>
</dbReference>
<dbReference type="PRINTS" id="PR00260">
    <property type="entry name" value="CHEMTRNSDUCR"/>
</dbReference>
<dbReference type="Gene3D" id="3.30.450.20">
    <property type="entry name" value="PAS domain"/>
    <property type="match status" value="1"/>
</dbReference>
<dbReference type="EMBL" id="CP090569">
    <property type="protein sequence ID" value="USF88194.1"/>
    <property type="molecule type" value="Genomic_DNA"/>
</dbReference>
<dbReference type="CDD" id="cd06225">
    <property type="entry name" value="HAMP"/>
    <property type="match status" value="1"/>
</dbReference>
<dbReference type="Pfam" id="PF18947">
    <property type="entry name" value="HAMP_2"/>
    <property type="match status" value="1"/>
</dbReference>
<evidence type="ECO:0000256" key="6">
    <source>
        <dbReference type="SAM" id="Phobius"/>
    </source>
</evidence>
<dbReference type="Proteomes" id="UP001056649">
    <property type="component" value="Chromosome"/>
</dbReference>
<dbReference type="GO" id="GO:0006935">
    <property type="term" value="P:chemotaxis"/>
    <property type="evidence" value="ECO:0007669"/>
    <property type="project" value="InterPro"/>
</dbReference>
<dbReference type="SMART" id="SM00283">
    <property type="entry name" value="MA"/>
    <property type="match status" value="1"/>
</dbReference>
<dbReference type="GO" id="GO:0005886">
    <property type="term" value="C:plasma membrane"/>
    <property type="evidence" value="ECO:0007669"/>
    <property type="project" value="TreeGrafter"/>
</dbReference>
<dbReference type="Pfam" id="PF00015">
    <property type="entry name" value="MCPsignal"/>
    <property type="match status" value="1"/>
</dbReference>
<dbReference type="FunFam" id="3.30.450.20:FF:000075">
    <property type="entry name" value="Methyl-accepting chemotaxis protein"/>
    <property type="match status" value="1"/>
</dbReference>
<dbReference type="GO" id="GO:0004888">
    <property type="term" value="F:transmembrane signaling receptor activity"/>
    <property type="evidence" value="ECO:0007669"/>
    <property type="project" value="InterPro"/>
</dbReference>
<feature type="transmembrane region" description="Helical" evidence="6">
    <location>
        <begin position="190"/>
        <end position="211"/>
    </location>
</feature>
<keyword evidence="6" id="KW-0472">Membrane</keyword>
<dbReference type="RefSeq" id="WP_006473663.1">
    <property type="nucleotide sequence ID" value="NZ_CP090569.1"/>
</dbReference>
<name>A0A9J6ZZN9_9GAMM</name>
<dbReference type="FunFam" id="1.10.287.950:FF:000001">
    <property type="entry name" value="Methyl-accepting chemotaxis sensory transducer"/>
    <property type="match status" value="1"/>
</dbReference>
<dbReference type="PANTHER" id="PTHR43531">
    <property type="entry name" value="PROTEIN ICFG"/>
    <property type="match status" value="1"/>
</dbReference>
<dbReference type="InterPro" id="IPR004089">
    <property type="entry name" value="MCPsignal_dom"/>
</dbReference>
<sequence length="734" mass="79172">MPEEKKFRSIRSKIRRTLLIQFAIMLLLTASYLAYSQSVLVEQLVEDQASSLADAYFDNINTLMLSGGMASREIPRSKLLSRPEVLDARIVRGEGITKTFGKGTDYAKVKDEWDQRGLNGENIMQFREGADGRVLTVVIPMRAKKEYRGTNCLMCHVVEENSVLGAIRLDYSTAELDAAINRDLLVNVGINSAVMLIALFVISATLGRLVSAPLKKLSTRMQAVAEGTVDVSKRIHVESNDEIGELASHFNRAIKRFGGIIDDTKRQSAEAQRLKTALDNVSSGVMVSDTSHNIIYMNKSVLQLLHNAEAEIQQALPGFSADDLLGKNIDAFHQNPAENRQILDHLSSTHATELHLGGRTLRIIANPVIDEQGQRLGTAVEWADRTSEVEVEREVGDIIAAANRGDLSQRISMSGKSGFYALLSESINHLLEVTDNAINDISRIVAELAAGNLTKTITSDYQGAFGQLKDGVNETVSQLNQIVSEIRDSSDFIRTSADEIAAGNTSLSVRTEQEAASLEQTASSMEELTSTVSNNANNASQANQLAISARSIAVKGGDVVGNAVAAMGDIRDSSEKIAAIIGVIDKIAFQTNLLALNASVEAARAGEQGRGFAVVATEVRNLAQRSASAAKEIKELIHDSVDKVNAGYKLVDESGNTLQEIVKSVKQVGGLISEIAAASQEQMDGIALVNQAVTRIDDATQQNAALAEETASASTSTAQQASRMAELVEFFSVR</sequence>
<dbReference type="InterPro" id="IPR003660">
    <property type="entry name" value="HAMP_dom"/>
</dbReference>
<comment type="subcellular location">
    <subcellularLocation>
        <location evidence="1">Membrane</location>
    </subcellularLocation>
</comment>
<feature type="domain" description="Methyl-accepting transducer" evidence="7">
    <location>
        <begin position="489"/>
        <end position="718"/>
    </location>
</feature>
<keyword evidence="6" id="KW-1133">Transmembrane helix</keyword>
<dbReference type="Gene3D" id="6.10.340.10">
    <property type="match status" value="1"/>
</dbReference>
<dbReference type="AlphaFoldDB" id="A0A9J6ZZN9"/>
<feature type="domain" description="PAS" evidence="8">
    <location>
        <begin position="270"/>
        <end position="312"/>
    </location>
</feature>
<comment type="similarity">
    <text evidence="4">Belongs to the methyl-accepting chemotaxis (MCP) protein family.</text>
</comment>
<evidence type="ECO:0000259" key="7">
    <source>
        <dbReference type="PROSITE" id="PS50111"/>
    </source>
</evidence>
<evidence type="ECO:0000256" key="1">
    <source>
        <dbReference type="ARBA" id="ARBA00004370"/>
    </source>
</evidence>
<feature type="domain" description="HAMP" evidence="9">
    <location>
        <begin position="436"/>
        <end position="484"/>
    </location>
</feature>
<evidence type="ECO:0000256" key="5">
    <source>
        <dbReference type="PROSITE-ProRule" id="PRU00284"/>
    </source>
</evidence>
<keyword evidence="2" id="KW-0488">Methylation</keyword>
<dbReference type="PROSITE" id="PS50111">
    <property type="entry name" value="CHEMOTAXIS_TRANSDUC_2"/>
    <property type="match status" value="1"/>
</dbReference>
<dbReference type="SUPFAM" id="SSF58104">
    <property type="entry name" value="Methyl-accepting chemotaxis protein (MCP) signaling domain"/>
    <property type="match status" value="1"/>
</dbReference>
<dbReference type="SMART" id="SM00304">
    <property type="entry name" value="HAMP"/>
    <property type="match status" value="2"/>
</dbReference>
<dbReference type="CDD" id="cd11386">
    <property type="entry name" value="MCP_signal"/>
    <property type="match status" value="1"/>
</dbReference>
<feature type="domain" description="HAMP" evidence="9">
    <location>
        <begin position="208"/>
        <end position="262"/>
    </location>
</feature>
<reference evidence="10" key="1">
    <citation type="journal article" date="2022" name="Mol. Ecol. Resour.">
        <title>The complete and closed genome of the facultative generalist Candidatus Endoriftia persephone from deep-sea hydrothermal vents.</title>
        <authorList>
            <person name="de Oliveira A.L."/>
            <person name="Srivastava A."/>
            <person name="Espada-Hinojosa S."/>
            <person name="Bright M."/>
        </authorList>
    </citation>
    <scope>NUCLEOTIDE SEQUENCE</scope>
    <source>
        <strain evidence="10">Tica-EPR-9o50.N</strain>
    </source>
</reference>
<proteinExistence type="inferred from homology"/>
<gene>
    <name evidence="10" type="ORF">L0Y14_02835</name>
</gene>
<keyword evidence="3 5" id="KW-0807">Transducer</keyword>
<evidence type="ECO:0000313" key="11">
    <source>
        <dbReference type="Proteomes" id="UP001056649"/>
    </source>
</evidence>
<dbReference type="GO" id="GO:0007165">
    <property type="term" value="P:signal transduction"/>
    <property type="evidence" value="ECO:0007669"/>
    <property type="project" value="UniProtKB-KW"/>
</dbReference>
<dbReference type="PROSITE" id="PS50112">
    <property type="entry name" value="PAS"/>
    <property type="match status" value="1"/>
</dbReference>
<evidence type="ECO:0000256" key="3">
    <source>
        <dbReference type="ARBA" id="ARBA00023224"/>
    </source>
</evidence>
<organism evidence="10 11">
    <name type="scientific">Candidatus Endoriftia persephonae</name>
    <dbReference type="NCBI Taxonomy" id="393765"/>
    <lineage>
        <taxon>Bacteria</taxon>
        <taxon>Pseudomonadati</taxon>
        <taxon>Pseudomonadota</taxon>
        <taxon>Gammaproteobacteria</taxon>
        <taxon>Chromatiales</taxon>
        <taxon>Sedimenticolaceae</taxon>
        <taxon>Candidatus Endoriftia</taxon>
    </lineage>
</organism>
<dbReference type="InterPro" id="IPR004090">
    <property type="entry name" value="Chemotax_Me-accpt_rcpt"/>
</dbReference>
<dbReference type="Gene3D" id="1.10.287.950">
    <property type="entry name" value="Methyl-accepting chemotaxis protein"/>
    <property type="match status" value="1"/>
</dbReference>
<dbReference type="Gene3D" id="3.30.450.290">
    <property type="match status" value="1"/>
</dbReference>